<organism evidence="3 4">
    <name type="scientific">Schizophyllum amplum</name>
    <dbReference type="NCBI Taxonomy" id="97359"/>
    <lineage>
        <taxon>Eukaryota</taxon>
        <taxon>Fungi</taxon>
        <taxon>Dikarya</taxon>
        <taxon>Basidiomycota</taxon>
        <taxon>Agaricomycotina</taxon>
        <taxon>Agaricomycetes</taxon>
        <taxon>Agaricomycetidae</taxon>
        <taxon>Agaricales</taxon>
        <taxon>Schizophyllaceae</taxon>
        <taxon>Schizophyllum</taxon>
    </lineage>
</organism>
<protein>
    <submittedName>
        <fullName evidence="3">Glycoside hydrolase family 18 protein</fullName>
    </submittedName>
</protein>
<feature type="domain" description="GH18" evidence="2">
    <location>
        <begin position="30"/>
        <end position="414"/>
    </location>
</feature>
<proteinExistence type="predicted"/>
<dbReference type="STRING" id="97359.A0A550CTT6"/>
<dbReference type="InterPro" id="IPR017853">
    <property type="entry name" value="GH"/>
</dbReference>
<evidence type="ECO:0000313" key="4">
    <source>
        <dbReference type="Proteomes" id="UP000320762"/>
    </source>
</evidence>
<dbReference type="OrthoDB" id="73875at2759"/>
<dbReference type="Gene3D" id="3.20.20.80">
    <property type="entry name" value="Glycosidases"/>
    <property type="match status" value="1"/>
</dbReference>
<dbReference type="GO" id="GO:0005975">
    <property type="term" value="P:carbohydrate metabolic process"/>
    <property type="evidence" value="ECO:0007669"/>
    <property type="project" value="InterPro"/>
</dbReference>
<dbReference type="InterPro" id="IPR050314">
    <property type="entry name" value="Glycosyl_Hydrlase_18"/>
</dbReference>
<dbReference type="InterPro" id="IPR011583">
    <property type="entry name" value="Chitinase_II/V-like_cat"/>
</dbReference>
<name>A0A550CTT6_9AGAR</name>
<dbReference type="GO" id="GO:0005576">
    <property type="term" value="C:extracellular region"/>
    <property type="evidence" value="ECO:0007669"/>
    <property type="project" value="TreeGrafter"/>
</dbReference>
<feature type="chain" id="PRO_5022068193" evidence="1">
    <location>
        <begin position="23"/>
        <end position="414"/>
    </location>
</feature>
<gene>
    <name evidence="3" type="ORF">BD626DRAFT_555056</name>
</gene>
<feature type="signal peptide" evidence="1">
    <location>
        <begin position="1"/>
        <end position="22"/>
    </location>
</feature>
<evidence type="ECO:0000259" key="2">
    <source>
        <dbReference type="PROSITE" id="PS51910"/>
    </source>
</evidence>
<dbReference type="InterPro" id="IPR001223">
    <property type="entry name" value="Glyco_hydro18_cat"/>
</dbReference>
<dbReference type="GO" id="GO:0006032">
    <property type="term" value="P:chitin catabolic process"/>
    <property type="evidence" value="ECO:0007669"/>
    <property type="project" value="TreeGrafter"/>
</dbReference>
<keyword evidence="4" id="KW-1185">Reference proteome</keyword>
<dbReference type="PANTHER" id="PTHR11177">
    <property type="entry name" value="CHITINASE"/>
    <property type="match status" value="1"/>
</dbReference>
<dbReference type="SUPFAM" id="SSF51445">
    <property type="entry name" value="(Trans)glycosidases"/>
    <property type="match status" value="1"/>
</dbReference>
<dbReference type="AlphaFoldDB" id="A0A550CTT6"/>
<keyword evidence="3" id="KW-0378">Hydrolase</keyword>
<dbReference type="PROSITE" id="PS51910">
    <property type="entry name" value="GH18_2"/>
    <property type="match status" value="1"/>
</dbReference>
<dbReference type="SUPFAM" id="SSF54556">
    <property type="entry name" value="Chitinase insertion domain"/>
    <property type="match status" value="1"/>
</dbReference>
<sequence length="414" mass="43914">MLPLGSFLLPTLLAAPYAFAQASNDTGSTKVAAAWLAGWHTNSTPAFSLDDLSWDKYTKLTYSFAETTPDGGLDMSGSNGTLLPDFVARAKENGVTPAISIGGWTGSRFFSSAVATPENRTAFVKTVLDFAMEYELEAIDIDWEAPNNQGLGCNTINVNDTANLLAFLQELRADEFGATLEVSAATGISPFMDADGEPSANMSAFADVFDYVAIMNYDVWGSWSSAVGPNAPLNDSCAAPENQQGSAVSAVQAWTAAGMPLDKIVLGVPSYGHSFAVNKTSAFNGTDQLTLYPAFNASAFPAGDVWDDQPGVDACGANTTQGGVINYWGLVEQGYLGCDGQPADGVPYVFDECSMTAFVYNTTTEVMISYDSEETFSAKGAFIKDMGLRGFAMWEAGGDYEDILLDAIRESAGF</sequence>
<dbReference type="Proteomes" id="UP000320762">
    <property type="component" value="Unassembled WGS sequence"/>
</dbReference>
<reference evidence="3 4" key="1">
    <citation type="journal article" date="2019" name="New Phytol.">
        <title>Comparative genomics reveals unique wood-decay strategies and fruiting body development in the Schizophyllaceae.</title>
        <authorList>
            <person name="Almasi E."/>
            <person name="Sahu N."/>
            <person name="Krizsan K."/>
            <person name="Balint B."/>
            <person name="Kovacs G.M."/>
            <person name="Kiss B."/>
            <person name="Cseklye J."/>
            <person name="Drula E."/>
            <person name="Henrissat B."/>
            <person name="Nagy I."/>
            <person name="Chovatia M."/>
            <person name="Adam C."/>
            <person name="LaButti K."/>
            <person name="Lipzen A."/>
            <person name="Riley R."/>
            <person name="Grigoriev I.V."/>
            <person name="Nagy L.G."/>
        </authorList>
    </citation>
    <scope>NUCLEOTIDE SEQUENCE [LARGE SCALE GENOMIC DNA]</scope>
    <source>
        <strain evidence="3 4">NL-1724</strain>
    </source>
</reference>
<accession>A0A550CTT6</accession>
<dbReference type="GO" id="GO:0004568">
    <property type="term" value="F:chitinase activity"/>
    <property type="evidence" value="ECO:0007669"/>
    <property type="project" value="TreeGrafter"/>
</dbReference>
<dbReference type="Gene3D" id="3.10.50.10">
    <property type="match status" value="1"/>
</dbReference>
<dbReference type="PANTHER" id="PTHR11177:SF392">
    <property type="entry name" value="HAP41P"/>
    <property type="match status" value="1"/>
</dbReference>
<dbReference type="EMBL" id="VDMD01000002">
    <property type="protein sequence ID" value="TRM68200.1"/>
    <property type="molecule type" value="Genomic_DNA"/>
</dbReference>
<dbReference type="Pfam" id="PF00704">
    <property type="entry name" value="Glyco_hydro_18"/>
    <property type="match status" value="1"/>
</dbReference>
<evidence type="ECO:0000313" key="3">
    <source>
        <dbReference type="EMBL" id="TRM68200.1"/>
    </source>
</evidence>
<dbReference type="SMART" id="SM00636">
    <property type="entry name" value="Glyco_18"/>
    <property type="match status" value="1"/>
</dbReference>
<keyword evidence="1" id="KW-0732">Signal</keyword>
<evidence type="ECO:0000256" key="1">
    <source>
        <dbReference type="SAM" id="SignalP"/>
    </source>
</evidence>
<comment type="caution">
    <text evidence="3">The sequence shown here is derived from an EMBL/GenBank/DDBJ whole genome shotgun (WGS) entry which is preliminary data.</text>
</comment>
<dbReference type="InterPro" id="IPR029070">
    <property type="entry name" value="Chitinase_insertion_sf"/>
</dbReference>
<dbReference type="GO" id="GO:0008061">
    <property type="term" value="F:chitin binding"/>
    <property type="evidence" value="ECO:0007669"/>
    <property type="project" value="InterPro"/>
</dbReference>